<dbReference type="InterPro" id="IPR050464">
    <property type="entry name" value="Zeta_carotene_desat/Oxidored"/>
</dbReference>
<name>A0ABT9A1C2_9SPHN</name>
<sequence>MRRAHVIGAGMAGLSAAVELARAGFAVSVADGAAQAGGRCRSYHDPQLGRTIDNGNHLVLSGNDAVAHYLGVIGAGDRLSGPDTAEFAFVDRISGERWHFRPNEGRIPWWIFSKARRVPGTRARDYIRLAGLTTGAPGQTVADRIDPGGVVWDRLLDPVLLAALNTAPAEGDATLAAAIIAQTLGRGGKAMRARIAEPTLAAAFVDPALAWLGRHDAKVTLGQRLRSIDFDGDRVCALNFASGIQDIAPGEPVILAVPPWVATDLLPGLTAPDDFRAIVNAHFAFAPPPGTPPMIGVIGGAAEWIFAFPDRISVTVSAADRMIDTDRETLARAFWADIAAIHGLPPERPAWQIVKEKRATFAATPAQEAKRPPAKTRWRNLFLAGDWTRTGLPATIEGALRSGVTAARLAGSAALL</sequence>
<keyword evidence="3" id="KW-1185">Reference proteome</keyword>
<dbReference type="PANTHER" id="PTHR42923">
    <property type="entry name" value="PROTOPORPHYRINOGEN OXIDASE"/>
    <property type="match status" value="1"/>
</dbReference>
<dbReference type="GO" id="GO:0016491">
    <property type="term" value="F:oxidoreductase activity"/>
    <property type="evidence" value="ECO:0007669"/>
    <property type="project" value="UniProtKB-KW"/>
</dbReference>
<keyword evidence="2" id="KW-0560">Oxidoreductase</keyword>
<feature type="domain" description="Amine oxidase" evidence="1">
    <location>
        <begin position="11"/>
        <end position="408"/>
    </location>
</feature>
<reference evidence="2" key="1">
    <citation type="submission" date="2023-07" db="EMBL/GenBank/DDBJ databases">
        <authorList>
            <person name="Kim M.K."/>
        </authorList>
    </citation>
    <scope>NUCLEOTIDE SEQUENCE</scope>
    <source>
        <strain evidence="2">CA1-15</strain>
    </source>
</reference>
<dbReference type="EC" id="1.17.8.1" evidence="2"/>
<evidence type="ECO:0000259" key="1">
    <source>
        <dbReference type="Pfam" id="PF01593"/>
    </source>
</evidence>
<dbReference type="InterPro" id="IPR036188">
    <property type="entry name" value="FAD/NAD-bd_sf"/>
</dbReference>
<dbReference type="EMBL" id="JAUQSZ010000007">
    <property type="protein sequence ID" value="MDO7843050.1"/>
    <property type="molecule type" value="Genomic_DNA"/>
</dbReference>
<dbReference type="RefSeq" id="WP_304561503.1">
    <property type="nucleotide sequence ID" value="NZ_JAUQSZ010000007.1"/>
</dbReference>
<dbReference type="NCBIfam" id="TIGR03467">
    <property type="entry name" value="HpnE"/>
    <property type="match status" value="1"/>
</dbReference>
<dbReference type="PANTHER" id="PTHR42923:SF47">
    <property type="entry name" value="BLR3003 PROTEIN"/>
    <property type="match status" value="1"/>
</dbReference>
<organism evidence="2 3">
    <name type="scientific">Sphingomonas immobilis</name>
    <dbReference type="NCBI Taxonomy" id="3063997"/>
    <lineage>
        <taxon>Bacteria</taxon>
        <taxon>Pseudomonadati</taxon>
        <taxon>Pseudomonadota</taxon>
        <taxon>Alphaproteobacteria</taxon>
        <taxon>Sphingomonadales</taxon>
        <taxon>Sphingomonadaceae</taxon>
        <taxon>Sphingomonas</taxon>
    </lineage>
</organism>
<dbReference type="Gene3D" id="3.50.50.60">
    <property type="entry name" value="FAD/NAD(P)-binding domain"/>
    <property type="match status" value="2"/>
</dbReference>
<evidence type="ECO:0000313" key="3">
    <source>
        <dbReference type="Proteomes" id="UP001176468"/>
    </source>
</evidence>
<dbReference type="SUPFAM" id="SSF51905">
    <property type="entry name" value="FAD/NAD(P)-binding domain"/>
    <property type="match status" value="1"/>
</dbReference>
<gene>
    <name evidence="2" type="primary">hpnE</name>
    <name evidence="2" type="ORF">Q5H94_12010</name>
</gene>
<protein>
    <submittedName>
        <fullName evidence="2">Hydroxysqualene dehydroxylase HpnE</fullName>
        <ecNumber evidence="2">1.17.8.1</ecNumber>
    </submittedName>
</protein>
<dbReference type="Proteomes" id="UP001176468">
    <property type="component" value="Unassembled WGS sequence"/>
</dbReference>
<dbReference type="InterPro" id="IPR017830">
    <property type="entry name" value="SQase_HpnE"/>
</dbReference>
<dbReference type="Pfam" id="PF01593">
    <property type="entry name" value="Amino_oxidase"/>
    <property type="match status" value="1"/>
</dbReference>
<accession>A0ABT9A1C2</accession>
<dbReference type="Gene3D" id="1.10.3110.10">
    <property type="entry name" value="protoporphyrinogen ix oxidase, domain 3"/>
    <property type="match status" value="1"/>
</dbReference>
<proteinExistence type="predicted"/>
<evidence type="ECO:0000313" key="2">
    <source>
        <dbReference type="EMBL" id="MDO7843050.1"/>
    </source>
</evidence>
<dbReference type="Gene3D" id="3.90.660.10">
    <property type="match status" value="1"/>
</dbReference>
<dbReference type="InterPro" id="IPR002937">
    <property type="entry name" value="Amino_oxidase"/>
</dbReference>
<dbReference type="Gene3D" id="3.90.660.20">
    <property type="entry name" value="Protoporphyrinogen oxidase, mitochondrial, domain 2"/>
    <property type="match status" value="1"/>
</dbReference>
<comment type="caution">
    <text evidence="2">The sequence shown here is derived from an EMBL/GenBank/DDBJ whole genome shotgun (WGS) entry which is preliminary data.</text>
</comment>